<evidence type="ECO:0000256" key="8">
    <source>
        <dbReference type="ARBA" id="ARBA00023125"/>
    </source>
</evidence>
<comment type="subcellular location">
    <subcellularLocation>
        <location evidence="2">Nucleus</location>
    </subcellularLocation>
</comment>
<keyword evidence="10" id="KW-0175">Coiled coil</keyword>
<dbReference type="SUPFAM" id="SSF48150">
    <property type="entry name" value="DNA-glycosylase"/>
    <property type="match status" value="1"/>
</dbReference>
<dbReference type="Pfam" id="PF15629">
    <property type="entry name" value="Perm-CXXC"/>
    <property type="match status" value="1"/>
</dbReference>
<organism evidence="13 14">
    <name type="scientific">Cinchona calisaya</name>
    <dbReference type="NCBI Taxonomy" id="153742"/>
    <lineage>
        <taxon>Eukaryota</taxon>
        <taxon>Viridiplantae</taxon>
        <taxon>Streptophyta</taxon>
        <taxon>Embryophyta</taxon>
        <taxon>Tracheophyta</taxon>
        <taxon>Spermatophyta</taxon>
        <taxon>Magnoliopsida</taxon>
        <taxon>eudicotyledons</taxon>
        <taxon>Gunneridae</taxon>
        <taxon>Pentapetalae</taxon>
        <taxon>asterids</taxon>
        <taxon>lamiids</taxon>
        <taxon>Gentianales</taxon>
        <taxon>Rubiaceae</taxon>
        <taxon>Cinchonoideae</taxon>
        <taxon>Cinchoneae</taxon>
        <taxon>Cinchona</taxon>
    </lineage>
</organism>
<dbReference type="GO" id="GO:0003906">
    <property type="term" value="F:DNA-(apurinic or apyrimidinic site) endonuclease activity"/>
    <property type="evidence" value="ECO:0007669"/>
    <property type="project" value="UniProtKB-ARBA"/>
</dbReference>
<evidence type="ECO:0000259" key="12">
    <source>
        <dbReference type="SMART" id="SM00478"/>
    </source>
</evidence>
<dbReference type="GO" id="GO:0046872">
    <property type="term" value="F:metal ion binding"/>
    <property type="evidence" value="ECO:0007669"/>
    <property type="project" value="UniProtKB-KW"/>
</dbReference>
<dbReference type="InterPro" id="IPR003651">
    <property type="entry name" value="Endonuclease3_FeS-loop_motif"/>
</dbReference>
<feature type="compositionally biased region" description="Polar residues" evidence="11">
    <location>
        <begin position="1085"/>
        <end position="1102"/>
    </location>
</feature>
<dbReference type="InterPro" id="IPR011257">
    <property type="entry name" value="DNA_glycosylase"/>
</dbReference>
<reference evidence="13 14" key="1">
    <citation type="submission" date="2024-11" db="EMBL/GenBank/DDBJ databases">
        <title>A near-complete genome assembly of Cinchona calisaya.</title>
        <authorList>
            <person name="Lian D.C."/>
            <person name="Zhao X.W."/>
            <person name="Wei L."/>
        </authorList>
    </citation>
    <scope>NUCLEOTIDE SEQUENCE [LARGE SCALE GENOMIC DNA]</scope>
    <source>
        <tissue evidence="13">Nenye</tissue>
    </source>
</reference>
<comment type="similarity">
    <text evidence="3">Belongs to the DNA glycosylase family. DEMETER subfamily.</text>
</comment>
<keyword evidence="4" id="KW-0004">4Fe-4S</keyword>
<dbReference type="PANTHER" id="PTHR46213:SF13">
    <property type="entry name" value="DEMETER-LIKE PROTEIN 2-RELATED"/>
    <property type="match status" value="1"/>
</dbReference>
<evidence type="ECO:0000313" key="13">
    <source>
        <dbReference type="EMBL" id="KAL3532045.1"/>
    </source>
</evidence>
<feature type="compositionally biased region" description="Low complexity" evidence="11">
    <location>
        <begin position="1103"/>
        <end position="1115"/>
    </location>
</feature>
<feature type="region of interest" description="Disordered" evidence="11">
    <location>
        <begin position="403"/>
        <end position="422"/>
    </location>
</feature>
<sequence>MERCWVPSTPAKPGLAESQSIYKEKDELQELQANWSQPRPDGCGTEGNSIRFTQEIGDQYVATTCGESSNGNSDNLEATVVEKTRFYEEALNLYNEFSMCNVPFKELLALADAAGTAKAVEEASKIASTLNAEYRTSAPKFTQLQTMESQCLEGGFYSFSDTPHRGSAIPSRLSFDLNSPPRTMADACEGISSKFVPITPDHVKSTDKGSVPNMPTLCMAMAAKATDMQKEVTLTAEFRELQNNQSELVENQSCATTSTVIGENFKPEMGNDQQTDLSKTPVQKPRRRKHRPKVVVEGQPKKTRNPRTPKPTVPEKVVTPKRKYVRRNTASKPLDTTLEGRTNGIDAEAKPPGFEDMPKIKRKYTKRKGVDQSTPPSVDGNTTRPFSEAVRVTRSSCKKSLNFDLESQETDERSTLPPLDVDAKSQPQVFFPQDQSRSTKKLGRGMDVMILEKVGIAYDLTQTMNHALEDYLLVKESQAPSSSISFTCDQLNDKKMACCQNDCTRKKCPIVFSDVTHDKGASIFGTMISDAKCTTRISSTSNCSSSACLTQEPQAIGSKRQRFSTADESESCSINAAGAHYNSLQAYQEIFPPNGYTREGTPSMLFPTIFKKKRTETLHKSATSSILPTSCTTDYSGQYSTYPFSDPQKKVFISETDFGRSIIHYETSSNPDISTAAGDTQHEHSNLKCLPTLGSAERLTKKRSKGHTRVRDIASLLEICRQFPTTSSKEMETSGTLQGPYTCMDALIADTHARLMTKKRSKRNSVAPKSPNAYNHHQFATMSMGPPSMVWKNTFSIDAIIEQFNCLDIRRENNFSNQERTALVAYHADYSWQNSIVVYQKNGTIVPFDGSFYHTRKRRSRPKVDLDDETSRVWKLLLEDINNEGIDGTDERSTQWWEEEREVFRGRADSFIARMRLVQGDRRFSPWKGSVVDSVVGVFLTQNVSDHLSSSAFMSMAARFPLKSTSHHLDTQSCELKTTEGPEVLDPDDTIEWHKKVSNQTDLTNSRTLCDKYNEELINTRDFSGNTTEDTKASKNLRSMSSDSSECSPKLYNEPDVSRFNCQDNERLASCNGDQREIDDVISSQNSVISPHCSTDSIGQTASKVESNSQSSSETEPTDGSCGSTSFVKLLQMAGTTMLHGVYNQGSRKRSSNIEMPTKAEGMACILRSDISEYQELRDFDPSEDSRFCDISKENELSVTDHSGLSTESSAGASCQNAMAVSFEELQKFSSENFNYPNNHQRPIEDQDIELVSEVQQQENNRRIGQVSNIPSSSHCILDVAGRTRITRNEKAVESNLADCTNLVETVDEMNPSTSKAKRGRNGKEKINAVDWDKLRKQVDSDGKQRERTPDTMDSVDWEAVRCADVEEIAQTIKERGMNNMLAERIKDFLNRLVREHENIELEWLRDVPPDKAKEFLLSIRGLGLKSVECVRLLTLHHLAFPVDTNVGRIAVRLGWVPLQPLPESLQLHLLELYPVLESIQKFLWPRLCKLDQPTLYELHYQLITFGKVFCTKSKPNCNACPMRGECRHFASAFASARLALPAPEEKSIVSTTENKAANRNPVENINQLQLPLPQPSQQLEARYQVRTFGPIIEEPATPEPIIEVPATPEPEQTQVPEMDIEDAFHDDADDIPTINLNIEELNQNLQNYIQNNALVQESEMSKALVVLTPEAASIPMPKLKNRSRLRTEHQVYELPDTHPLLAGFDRREPDDPSSYLLAIWTPGETVNSIQPPERRCGFQESGKLCNQETCFSCNSIREAHSQTVRGTILIPCRTAMRGSFPLNGTYFQVNEVFADHASSLNPIDVPRDWLWNLRRRTVYFGTSVPSIFKGLSQGEIQFCFWRGFVCVRGFERQTRAPRPLVARLHFPASKLTRTRGRTDES</sequence>
<name>A0ABD3ALI9_9GENT</name>
<feature type="coiled-coil region" evidence="10">
    <location>
        <begin position="1632"/>
        <end position="1659"/>
    </location>
</feature>
<evidence type="ECO:0000256" key="3">
    <source>
        <dbReference type="ARBA" id="ARBA00005646"/>
    </source>
</evidence>
<dbReference type="InterPro" id="IPR028925">
    <property type="entry name" value="RRM_DME"/>
</dbReference>
<feature type="compositionally biased region" description="Polar residues" evidence="11">
    <location>
        <begin position="1022"/>
        <end position="1047"/>
    </location>
</feature>
<feature type="compositionally biased region" description="Basic residues" evidence="11">
    <location>
        <begin position="284"/>
        <end position="293"/>
    </location>
</feature>
<feature type="compositionally biased region" description="Polar residues" evidence="11">
    <location>
        <begin position="271"/>
        <end position="280"/>
    </location>
</feature>
<dbReference type="Gene3D" id="1.10.1670.10">
    <property type="entry name" value="Helix-hairpin-Helix base-excision DNA repair enzymes (C-terminal)"/>
    <property type="match status" value="1"/>
</dbReference>
<gene>
    <name evidence="13" type="ORF">ACH5RR_005566</name>
</gene>
<dbReference type="FunFam" id="1.10.1670.10:FF:000004">
    <property type="entry name" value="DNA glycosylase/AP lyase ROS1"/>
    <property type="match status" value="1"/>
</dbReference>
<evidence type="ECO:0000256" key="7">
    <source>
        <dbReference type="ARBA" id="ARBA00023014"/>
    </source>
</evidence>
<evidence type="ECO:0000256" key="10">
    <source>
        <dbReference type="SAM" id="Coils"/>
    </source>
</evidence>
<evidence type="ECO:0000256" key="5">
    <source>
        <dbReference type="ARBA" id="ARBA00022723"/>
    </source>
</evidence>
<comment type="cofactor">
    <cofactor evidence="1">
        <name>[4Fe-4S] cluster</name>
        <dbReference type="ChEBI" id="CHEBI:49883"/>
    </cofactor>
</comment>
<evidence type="ECO:0000256" key="4">
    <source>
        <dbReference type="ARBA" id="ARBA00022485"/>
    </source>
</evidence>
<keyword evidence="5" id="KW-0479">Metal-binding</keyword>
<dbReference type="InterPro" id="IPR028924">
    <property type="entry name" value="Perm-CXXC"/>
</dbReference>
<evidence type="ECO:0000256" key="11">
    <source>
        <dbReference type="SAM" id="MobiDB-lite"/>
    </source>
</evidence>
<dbReference type="EMBL" id="JBJUIK010000003">
    <property type="protein sequence ID" value="KAL3532045.1"/>
    <property type="molecule type" value="Genomic_DNA"/>
</dbReference>
<feature type="compositionally biased region" description="Polar residues" evidence="11">
    <location>
        <begin position="371"/>
        <end position="385"/>
    </location>
</feature>
<dbReference type="Gene3D" id="1.10.340.30">
    <property type="entry name" value="Hypothetical protein, domain 2"/>
    <property type="match status" value="1"/>
</dbReference>
<protein>
    <recommendedName>
        <fullName evidence="12">HhH-GPD domain-containing protein</fullName>
    </recommendedName>
</protein>
<comment type="caution">
    <text evidence="13">The sequence shown here is derived from an EMBL/GenBank/DDBJ whole genome shotgun (WGS) entry which is preliminary data.</text>
</comment>
<dbReference type="SMART" id="SM00478">
    <property type="entry name" value="ENDO3c"/>
    <property type="match status" value="1"/>
</dbReference>
<dbReference type="GO" id="GO:0051539">
    <property type="term" value="F:4 iron, 4 sulfur cluster binding"/>
    <property type="evidence" value="ECO:0007669"/>
    <property type="project" value="UniProtKB-KW"/>
</dbReference>
<dbReference type="InterPro" id="IPR023170">
    <property type="entry name" value="HhH_base_excis_C"/>
</dbReference>
<keyword evidence="7" id="KW-0411">Iron-sulfur</keyword>
<dbReference type="GO" id="GO:0005634">
    <property type="term" value="C:nucleus"/>
    <property type="evidence" value="ECO:0007669"/>
    <property type="project" value="UniProtKB-SubCell"/>
</dbReference>
<evidence type="ECO:0000256" key="2">
    <source>
        <dbReference type="ARBA" id="ARBA00004123"/>
    </source>
</evidence>
<dbReference type="CDD" id="cd00056">
    <property type="entry name" value="ENDO3c"/>
    <property type="match status" value="1"/>
</dbReference>
<dbReference type="PANTHER" id="PTHR46213">
    <property type="entry name" value="TRANSCRIPTIONAL ACTIVATOR DEMETER"/>
    <property type="match status" value="1"/>
</dbReference>
<evidence type="ECO:0000313" key="14">
    <source>
        <dbReference type="Proteomes" id="UP001630127"/>
    </source>
</evidence>
<feature type="region of interest" description="Disordered" evidence="11">
    <location>
        <begin position="1085"/>
        <end position="1123"/>
    </location>
</feature>
<dbReference type="GO" id="GO:0019104">
    <property type="term" value="F:DNA N-glycosylase activity"/>
    <property type="evidence" value="ECO:0007669"/>
    <property type="project" value="UniProtKB-ARBA"/>
</dbReference>
<dbReference type="InterPro" id="IPR003265">
    <property type="entry name" value="HhH-GPD_domain"/>
</dbReference>
<evidence type="ECO:0000256" key="6">
    <source>
        <dbReference type="ARBA" id="ARBA00023004"/>
    </source>
</evidence>
<dbReference type="InterPro" id="IPR044811">
    <property type="entry name" value="DME/ROS1"/>
</dbReference>
<keyword evidence="6" id="KW-0408">Iron</keyword>
<proteinExistence type="inferred from homology"/>
<evidence type="ECO:0000256" key="9">
    <source>
        <dbReference type="ARBA" id="ARBA00023242"/>
    </source>
</evidence>
<dbReference type="GO" id="GO:0003677">
    <property type="term" value="F:DNA binding"/>
    <property type="evidence" value="ECO:0007669"/>
    <property type="project" value="UniProtKB-KW"/>
</dbReference>
<dbReference type="Proteomes" id="UP001630127">
    <property type="component" value="Unassembled WGS sequence"/>
</dbReference>
<evidence type="ECO:0000256" key="1">
    <source>
        <dbReference type="ARBA" id="ARBA00001966"/>
    </source>
</evidence>
<feature type="region of interest" description="Disordered" evidence="11">
    <location>
        <begin position="1022"/>
        <end position="1050"/>
    </location>
</feature>
<keyword evidence="14" id="KW-1185">Reference proteome</keyword>
<keyword evidence="9" id="KW-0539">Nucleus</keyword>
<dbReference type="Pfam" id="PF15628">
    <property type="entry name" value="RRM_DME"/>
    <property type="match status" value="1"/>
</dbReference>
<accession>A0ABD3ALI9</accession>
<dbReference type="SMART" id="SM00525">
    <property type="entry name" value="FES"/>
    <property type="match status" value="1"/>
</dbReference>
<feature type="region of interest" description="Disordered" evidence="11">
    <location>
        <begin position="263"/>
        <end position="391"/>
    </location>
</feature>
<keyword evidence="8" id="KW-0238">DNA-binding</keyword>
<feature type="domain" description="HhH-GPD" evidence="12">
    <location>
        <begin position="1347"/>
        <end position="1509"/>
    </location>
</feature>